<dbReference type="InterPro" id="IPR000504">
    <property type="entry name" value="RRM_dom"/>
</dbReference>
<dbReference type="PANTHER" id="PTHR48026">
    <property type="entry name" value="HOMOLOGOUS TO DROSOPHILA SQD (SQUID) PROTEIN"/>
    <property type="match status" value="1"/>
</dbReference>
<evidence type="ECO:0000259" key="4">
    <source>
        <dbReference type="PROSITE" id="PS50102"/>
    </source>
</evidence>
<evidence type="ECO:0000256" key="2">
    <source>
        <dbReference type="PROSITE-ProRule" id="PRU00176"/>
    </source>
</evidence>
<dbReference type="GO" id="GO:0000398">
    <property type="term" value="P:mRNA splicing, via spliceosome"/>
    <property type="evidence" value="ECO:0007669"/>
    <property type="project" value="TreeGrafter"/>
</dbReference>
<feature type="domain" description="RRM" evidence="4">
    <location>
        <begin position="68"/>
        <end position="147"/>
    </location>
</feature>
<evidence type="ECO:0000256" key="1">
    <source>
        <dbReference type="ARBA" id="ARBA00022884"/>
    </source>
</evidence>
<protein>
    <recommendedName>
        <fullName evidence="4">RRM domain-containing protein</fullName>
    </recommendedName>
</protein>
<feature type="region of interest" description="Disordered" evidence="3">
    <location>
        <begin position="149"/>
        <end position="168"/>
    </location>
</feature>
<gene>
    <name evidence="5" type="ORF">mRhiFer1_008398</name>
</gene>
<dbReference type="FunFam" id="3.30.70.330:FF:000158">
    <property type="entry name" value="heterogeneous nuclear ribonucleoprotein A3 isoform X1"/>
    <property type="match status" value="1"/>
</dbReference>
<dbReference type="GO" id="GO:0003730">
    <property type="term" value="F:mRNA 3'-UTR binding"/>
    <property type="evidence" value="ECO:0007669"/>
    <property type="project" value="TreeGrafter"/>
</dbReference>
<dbReference type="SUPFAM" id="SSF54928">
    <property type="entry name" value="RNA-binding domain, RBD"/>
    <property type="match status" value="1"/>
</dbReference>
<organism evidence="5 6">
    <name type="scientific">Rhinolophus ferrumequinum</name>
    <name type="common">Greater horseshoe bat</name>
    <dbReference type="NCBI Taxonomy" id="59479"/>
    <lineage>
        <taxon>Eukaryota</taxon>
        <taxon>Metazoa</taxon>
        <taxon>Chordata</taxon>
        <taxon>Craniata</taxon>
        <taxon>Vertebrata</taxon>
        <taxon>Euteleostomi</taxon>
        <taxon>Mammalia</taxon>
        <taxon>Eutheria</taxon>
        <taxon>Laurasiatheria</taxon>
        <taxon>Chiroptera</taxon>
        <taxon>Yinpterochiroptera</taxon>
        <taxon>Rhinolophoidea</taxon>
        <taxon>Rhinolophidae</taxon>
        <taxon>Rhinolophinae</taxon>
        <taxon>Rhinolophus</taxon>
    </lineage>
</organism>
<dbReference type="Gene3D" id="3.30.70.330">
    <property type="match status" value="1"/>
</dbReference>
<proteinExistence type="predicted"/>
<dbReference type="InterPro" id="IPR012677">
    <property type="entry name" value="Nucleotide-bd_a/b_plait_sf"/>
</dbReference>
<dbReference type="PROSITE" id="PS50102">
    <property type="entry name" value="RRM"/>
    <property type="match status" value="1"/>
</dbReference>
<dbReference type="AlphaFoldDB" id="A0A7J7VEG5"/>
<evidence type="ECO:0000313" key="6">
    <source>
        <dbReference type="Proteomes" id="UP000585614"/>
    </source>
</evidence>
<evidence type="ECO:0000256" key="3">
    <source>
        <dbReference type="SAM" id="MobiDB-lite"/>
    </source>
</evidence>
<comment type="caution">
    <text evidence="5">The sequence shown here is derived from an EMBL/GenBank/DDBJ whole genome shotgun (WGS) entry which is preliminary data.</text>
</comment>
<accession>A0A7J7VEG5</accession>
<sequence length="168" mass="18859">MRNVHRLYGDEIQTPNTREALGLSPMPLRRRWCSHEGQATQGGWKSCGTKEGCLKRRSSNTWCPLHCERIFVGGMKEDTKEGHLRCYFQQCGKTEVIEIMTDQGGGKKRGFAFLTFDDHGSVDKIVIQKYHTVNGHNCEVRKDLSKQEMASASSTQRGQSGSGNFCDG</sequence>
<dbReference type="EMBL" id="JACAGC010000013">
    <property type="protein sequence ID" value="KAF6323421.1"/>
    <property type="molecule type" value="Genomic_DNA"/>
</dbReference>
<dbReference type="Pfam" id="PF00076">
    <property type="entry name" value="RRM_1"/>
    <property type="match status" value="1"/>
</dbReference>
<dbReference type="GO" id="GO:0071013">
    <property type="term" value="C:catalytic step 2 spliceosome"/>
    <property type="evidence" value="ECO:0007669"/>
    <property type="project" value="TreeGrafter"/>
</dbReference>
<evidence type="ECO:0000313" key="5">
    <source>
        <dbReference type="EMBL" id="KAF6323421.1"/>
    </source>
</evidence>
<dbReference type="Proteomes" id="UP000585614">
    <property type="component" value="Unassembled WGS sequence"/>
</dbReference>
<dbReference type="SMART" id="SM00360">
    <property type="entry name" value="RRM"/>
    <property type="match status" value="1"/>
</dbReference>
<dbReference type="InterPro" id="IPR035979">
    <property type="entry name" value="RBD_domain_sf"/>
</dbReference>
<dbReference type="PANTHER" id="PTHR48026:SF2">
    <property type="entry name" value="HETEROGENEOUS NUCLEAR RIBONUCLEOPROTEIN A1-RELATED"/>
    <property type="match status" value="1"/>
</dbReference>
<reference evidence="5 6" key="1">
    <citation type="journal article" date="2020" name="Nature">
        <title>Six reference-quality genomes reveal evolution of bat adaptations.</title>
        <authorList>
            <person name="Jebb D."/>
            <person name="Huang Z."/>
            <person name="Pippel M."/>
            <person name="Hughes G.M."/>
            <person name="Lavrichenko K."/>
            <person name="Devanna P."/>
            <person name="Winkler S."/>
            <person name="Jermiin L.S."/>
            <person name="Skirmuntt E.C."/>
            <person name="Katzourakis A."/>
            <person name="Burkitt-Gray L."/>
            <person name="Ray D.A."/>
            <person name="Sullivan K.A.M."/>
            <person name="Roscito J.G."/>
            <person name="Kirilenko B.M."/>
            <person name="Davalos L.M."/>
            <person name="Corthals A.P."/>
            <person name="Power M.L."/>
            <person name="Jones G."/>
            <person name="Ransome R.D."/>
            <person name="Dechmann D.K.N."/>
            <person name="Locatelli A.G."/>
            <person name="Puechmaille S.J."/>
            <person name="Fedrigo O."/>
            <person name="Jarvis E.D."/>
            <person name="Hiller M."/>
            <person name="Vernes S.C."/>
            <person name="Myers E.W."/>
            <person name="Teeling E.C."/>
        </authorList>
    </citation>
    <scope>NUCLEOTIDE SEQUENCE [LARGE SCALE GENOMIC DNA]</scope>
    <source>
        <strain evidence="5">MRhiFer1</strain>
        <tissue evidence="5">Lung</tissue>
    </source>
</reference>
<name>A0A7J7VEG5_RHIFE</name>
<keyword evidence="1 2" id="KW-0694">RNA-binding</keyword>